<name>A0A2N3LDC5_9BACI</name>
<comment type="caution">
    <text evidence="1">The sequence shown here is derived from an EMBL/GenBank/DDBJ whole genome shotgun (WGS) entry which is preliminary data.</text>
</comment>
<sequence length="60" mass="7104">MAKKKYEVIHDFKDLQDKDKIYRVGDTYPQPINKKVEEKRLEELLSSSNKLGKPVIKEIE</sequence>
<evidence type="ECO:0000313" key="2">
    <source>
        <dbReference type="Proteomes" id="UP000233440"/>
    </source>
</evidence>
<keyword evidence="2" id="KW-1185">Reference proteome</keyword>
<dbReference type="RefSeq" id="WP_101356638.1">
    <property type="nucleotide sequence ID" value="NZ_PIQO01000036.1"/>
</dbReference>
<dbReference type="Proteomes" id="UP000233440">
    <property type="component" value="Unassembled WGS sequence"/>
</dbReference>
<proteinExistence type="predicted"/>
<accession>A0A2N3LDC5</accession>
<dbReference type="OrthoDB" id="2300838at2"/>
<organism evidence="1 2">
    <name type="scientific">Heyndrickxia camelliae</name>
    <dbReference type="NCBI Taxonomy" id="1707093"/>
    <lineage>
        <taxon>Bacteria</taxon>
        <taxon>Bacillati</taxon>
        <taxon>Bacillota</taxon>
        <taxon>Bacilli</taxon>
        <taxon>Bacillales</taxon>
        <taxon>Bacillaceae</taxon>
        <taxon>Heyndrickxia</taxon>
    </lineage>
</organism>
<gene>
    <name evidence="1" type="ORF">CWO92_23555</name>
</gene>
<dbReference type="AlphaFoldDB" id="A0A2N3LDC5"/>
<reference evidence="1 2" key="1">
    <citation type="submission" date="2017-11" db="EMBL/GenBank/DDBJ databases">
        <title>Bacillus camelliae sp. nov., isolated from pu'er tea.</title>
        <authorList>
            <person name="Niu L."/>
        </authorList>
    </citation>
    <scope>NUCLEOTIDE SEQUENCE [LARGE SCALE GENOMIC DNA]</scope>
    <source>
        <strain evidence="1 2">7578-1</strain>
    </source>
</reference>
<dbReference type="EMBL" id="PIQO01000036">
    <property type="protein sequence ID" value="PKR82563.1"/>
    <property type="molecule type" value="Genomic_DNA"/>
</dbReference>
<protein>
    <submittedName>
        <fullName evidence="1">Uncharacterized protein</fullName>
    </submittedName>
</protein>
<evidence type="ECO:0000313" key="1">
    <source>
        <dbReference type="EMBL" id="PKR82563.1"/>
    </source>
</evidence>